<accession>A0A165J6U2</accession>
<keyword evidence="1" id="KW-0732">Signal</keyword>
<dbReference type="AlphaFoldDB" id="A0A165J6U2"/>
<sequence>MRFLVVLALAVTAVLGAPAALLPRQPIGDDVLGSLIGGGLGAVGESRVFPRLRLYAIGPDSNIRKPGNRTVAHNTLQSGSRAKITWPILLRPITSPERYRATRRQFTAL</sequence>
<evidence type="ECO:0000313" key="2">
    <source>
        <dbReference type="EMBL" id="KZV94413.1"/>
    </source>
</evidence>
<proteinExistence type="predicted"/>
<keyword evidence="3" id="KW-1185">Reference proteome</keyword>
<dbReference type="Proteomes" id="UP000077266">
    <property type="component" value="Unassembled WGS sequence"/>
</dbReference>
<dbReference type="InParanoid" id="A0A165J6U2"/>
<name>A0A165J6U2_EXIGL</name>
<organism evidence="2 3">
    <name type="scientific">Exidia glandulosa HHB12029</name>
    <dbReference type="NCBI Taxonomy" id="1314781"/>
    <lineage>
        <taxon>Eukaryota</taxon>
        <taxon>Fungi</taxon>
        <taxon>Dikarya</taxon>
        <taxon>Basidiomycota</taxon>
        <taxon>Agaricomycotina</taxon>
        <taxon>Agaricomycetes</taxon>
        <taxon>Auriculariales</taxon>
        <taxon>Exidiaceae</taxon>
        <taxon>Exidia</taxon>
    </lineage>
</organism>
<reference evidence="2 3" key="1">
    <citation type="journal article" date="2016" name="Mol. Biol. Evol.">
        <title>Comparative Genomics of Early-Diverging Mushroom-Forming Fungi Provides Insights into the Origins of Lignocellulose Decay Capabilities.</title>
        <authorList>
            <person name="Nagy L.G."/>
            <person name="Riley R."/>
            <person name="Tritt A."/>
            <person name="Adam C."/>
            <person name="Daum C."/>
            <person name="Floudas D."/>
            <person name="Sun H."/>
            <person name="Yadav J.S."/>
            <person name="Pangilinan J."/>
            <person name="Larsson K.H."/>
            <person name="Matsuura K."/>
            <person name="Barry K."/>
            <person name="Labutti K."/>
            <person name="Kuo R."/>
            <person name="Ohm R.A."/>
            <person name="Bhattacharya S.S."/>
            <person name="Shirouzu T."/>
            <person name="Yoshinaga Y."/>
            <person name="Martin F.M."/>
            <person name="Grigoriev I.V."/>
            <person name="Hibbett D.S."/>
        </authorList>
    </citation>
    <scope>NUCLEOTIDE SEQUENCE [LARGE SCALE GENOMIC DNA]</scope>
    <source>
        <strain evidence="2 3">HHB12029</strain>
    </source>
</reference>
<dbReference type="EMBL" id="KV425973">
    <property type="protein sequence ID" value="KZV94413.1"/>
    <property type="molecule type" value="Genomic_DNA"/>
</dbReference>
<evidence type="ECO:0000313" key="3">
    <source>
        <dbReference type="Proteomes" id="UP000077266"/>
    </source>
</evidence>
<protein>
    <submittedName>
        <fullName evidence="2">Uncharacterized protein</fullName>
    </submittedName>
</protein>
<evidence type="ECO:0000256" key="1">
    <source>
        <dbReference type="SAM" id="SignalP"/>
    </source>
</evidence>
<feature type="signal peptide" evidence="1">
    <location>
        <begin position="1"/>
        <end position="16"/>
    </location>
</feature>
<feature type="chain" id="PRO_5007859811" evidence="1">
    <location>
        <begin position="17"/>
        <end position="109"/>
    </location>
</feature>
<gene>
    <name evidence="2" type="ORF">EXIGLDRAFT_708828</name>
</gene>